<gene>
    <name evidence="1" type="ORF">EV378_3775</name>
</gene>
<name>A0A4R1HR45_PSEEN</name>
<dbReference type="OrthoDB" id="3436761at2"/>
<dbReference type="EMBL" id="SMFZ01000002">
    <property type="protein sequence ID" value="TCK19832.1"/>
    <property type="molecule type" value="Genomic_DNA"/>
</dbReference>
<accession>A0A4R1HR45</accession>
<reference evidence="1 2" key="1">
    <citation type="submission" date="2019-03" db="EMBL/GenBank/DDBJ databases">
        <title>Sequencing the genomes of 1000 actinobacteria strains.</title>
        <authorList>
            <person name="Klenk H.-P."/>
        </authorList>
    </citation>
    <scope>NUCLEOTIDE SEQUENCE [LARGE SCALE GENOMIC DNA]</scope>
    <source>
        <strain evidence="1 2">DSM 44969</strain>
    </source>
</reference>
<evidence type="ECO:0000313" key="1">
    <source>
        <dbReference type="EMBL" id="TCK19832.1"/>
    </source>
</evidence>
<evidence type="ECO:0000313" key="2">
    <source>
        <dbReference type="Proteomes" id="UP000295560"/>
    </source>
</evidence>
<proteinExistence type="predicted"/>
<comment type="caution">
    <text evidence="1">The sequence shown here is derived from an EMBL/GenBank/DDBJ whole genome shotgun (WGS) entry which is preliminary data.</text>
</comment>
<organism evidence="1 2">
    <name type="scientific">Pseudonocardia endophytica</name>
    <dbReference type="NCBI Taxonomy" id="401976"/>
    <lineage>
        <taxon>Bacteria</taxon>
        <taxon>Bacillati</taxon>
        <taxon>Actinomycetota</taxon>
        <taxon>Actinomycetes</taxon>
        <taxon>Pseudonocardiales</taxon>
        <taxon>Pseudonocardiaceae</taxon>
        <taxon>Pseudonocardia</taxon>
    </lineage>
</organism>
<dbReference type="AlphaFoldDB" id="A0A4R1HR45"/>
<sequence length="132" mass="13691">MDRTWFPRLLGVATAAYSVAIIAKPELFLRPTGLLEDSASPSDEQKVMTRAIGGRDLATGVAMAVAPAGDPLRTAVAVRVGADVVDLVALGSGLPDQESREKATLVAAGWGALCALSLLAAAPRKKGLLRRN</sequence>
<protein>
    <recommendedName>
        <fullName evidence="3">DUF4267 domain-containing protein</fullName>
    </recommendedName>
</protein>
<dbReference type="RefSeq" id="WP_132428136.1">
    <property type="nucleotide sequence ID" value="NZ_SMFZ01000002.1"/>
</dbReference>
<evidence type="ECO:0008006" key="3">
    <source>
        <dbReference type="Google" id="ProtNLM"/>
    </source>
</evidence>
<keyword evidence="2" id="KW-1185">Reference proteome</keyword>
<dbReference type="Proteomes" id="UP000295560">
    <property type="component" value="Unassembled WGS sequence"/>
</dbReference>